<dbReference type="AlphaFoldDB" id="A0A1I7GA85"/>
<dbReference type="Proteomes" id="UP000182491">
    <property type="component" value="Unassembled WGS sequence"/>
</dbReference>
<dbReference type="PROSITE" id="PS51257">
    <property type="entry name" value="PROKAR_LIPOPROTEIN"/>
    <property type="match status" value="1"/>
</dbReference>
<reference evidence="3" key="1">
    <citation type="submission" date="2016-10" db="EMBL/GenBank/DDBJ databases">
        <authorList>
            <person name="Varghese N."/>
        </authorList>
    </citation>
    <scope>NUCLEOTIDE SEQUENCE [LARGE SCALE GENOMIC DNA]</scope>
    <source>
        <strain evidence="3">DSM 18820</strain>
    </source>
</reference>
<dbReference type="OrthoDB" id="1091975at2"/>
<sequence length="255" mass="29436">MEKHTFTQSACLLLALLLFSCLSYAGMPKTKYKSGAALVKAMHKHWQGKWYPNFKFEQRAIFYDKGTVTKEEVWQEIYSQPSRLHIRFDGFESGKGVIFAQDSVYSFTDNNLTASKAQIHPLVLLSFDVYFYKPEVTVAKLQQLNFDLNKTTTADWKGRKAIVVGTTNAADSSSSQFWVDAERLYVLRIVTNNGGITRDVEMNNYKLLENNWVATEIVFKTNGETTMREEYYNISFPDTADNAWFEPTNFKNTRW</sequence>
<dbReference type="EMBL" id="FPCA01000001">
    <property type="protein sequence ID" value="SFU45342.1"/>
    <property type="molecule type" value="Genomic_DNA"/>
</dbReference>
<evidence type="ECO:0000313" key="2">
    <source>
        <dbReference type="EMBL" id="SFU45342.1"/>
    </source>
</evidence>
<keyword evidence="1" id="KW-0732">Signal</keyword>
<protein>
    <recommendedName>
        <fullName evidence="4">Outer membrane lipoprotein-sorting protein</fullName>
    </recommendedName>
</protein>
<evidence type="ECO:0000313" key="3">
    <source>
        <dbReference type="Proteomes" id="UP000182491"/>
    </source>
</evidence>
<gene>
    <name evidence="2" type="ORF">SAMN04487941_0860</name>
</gene>
<evidence type="ECO:0008006" key="4">
    <source>
        <dbReference type="Google" id="ProtNLM"/>
    </source>
</evidence>
<feature type="signal peptide" evidence="1">
    <location>
        <begin position="1"/>
        <end position="25"/>
    </location>
</feature>
<dbReference type="Gene3D" id="2.50.20.10">
    <property type="entry name" value="Lipoprotein localisation LolA/LolB/LppX"/>
    <property type="match status" value="1"/>
</dbReference>
<keyword evidence="3" id="KW-1185">Reference proteome</keyword>
<feature type="chain" id="PRO_5010257036" description="Outer membrane lipoprotein-sorting protein" evidence="1">
    <location>
        <begin position="26"/>
        <end position="255"/>
    </location>
</feature>
<dbReference type="RefSeq" id="WP_068839805.1">
    <property type="nucleotide sequence ID" value="NZ_BMXC01000001.1"/>
</dbReference>
<evidence type="ECO:0000256" key="1">
    <source>
        <dbReference type="SAM" id="SignalP"/>
    </source>
</evidence>
<accession>A0A1I7GA85</accession>
<name>A0A1I7GA85_9BACT</name>
<organism evidence="2 3">
    <name type="scientific">Pontibacter akesuensis</name>
    <dbReference type="NCBI Taxonomy" id="388950"/>
    <lineage>
        <taxon>Bacteria</taxon>
        <taxon>Pseudomonadati</taxon>
        <taxon>Bacteroidota</taxon>
        <taxon>Cytophagia</taxon>
        <taxon>Cytophagales</taxon>
        <taxon>Hymenobacteraceae</taxon>
        <taxon>Pontibacter</taxon>
    </lineage>
</organism>
<proteinExistence type="predicted"/>